<dbReference type="InterPro" id="IPR043502">
    <property type="entry name" value="DNA/RNA_pol_sf"/>
</dbReference>
<protein>
    <submittedName>
        <fullName evidence="3">Reverse transcriptase domain-containing protein</fullName>
    </submittedName>
</protein>
<keyword evidence="2" id="KW-1185">Reference proteome</keyword>
<dbReference type="InterPro" id="IPR043128">
    <property type="entry name" value="Rev_trsase/Diguanyl_cyclase"/>
</dbReference>
<name>A0A914WFS8_9BILA</name>
<dbReference type="InterPro" id="IPR005135">
    <property type="entry name" value="Endo/exonuclease/phosphatase"/>
</dbReference>
<sequence length="802" mass="92842">MDRQWPWGSEKIQETPRKGVLTINLQKQQTLRIIQVYAPTSAADDEEIERFYDDLEEEINKRSTYLVVMGDFNAKFGRRQDDETFIGPFGGDRNERGERLAAMAESRRLFIANTFFQKRAGRRWTWISPNGETKNEIDFILTNRLQIVQDVTAIGRAFSTGSNHRLIRARIVLDAKVEKKALAISNADQKKMTFDAKVFLQHVDTSDWTLSEDLDDDYNKFIDQLKHCRQQSEVPCDNHQQKRISSSTRKLLDQRRQMKRITANNVEYHLLCKLICRQLKEDHDAFQQQTLLDMVEKHCSLRKCRRNLIQQRVQMSSLTTSTGLKTKTRTGMERECTAFYTSLFKSKVPIDSPPIRQSTPTSIPDVLSSEVRYALQQAENDKAPGKDRIEIEMLKAGGPTLWQAIASRFSQEFDEQQPKEQAGFHSGYSTIDHIQVLNQLIERCQEYKTPLVLAFVDYEKAFDSVEFNAVLQALHRQGFDNDYIVLLQELNYDCTTDITLFYKPLRIPIGRGVRQGDTISPKLFTACLEDVFQQMELTGGLNIDGQKLTHLRFADDIVLIGDTTADVQKMLSDLDRNSKAVGLRMNRAKTKWMQNQHADADSIKVDDDALEEVSSYVYLGQELTMNHDISSELARRRKAAWISFASIREPAISTSDPKLRAHLFNLTAIPALIYGSETWSLTKKDAEKLAVTERAMERRLLKVSLRDRIPNKLIREMSKVRDVIYAATKSKLRWAGHVARRTDDRWTSSVTEWFPRDIKRTRGRPATRWEDSIAKEFGRQWRRVASDRRRWRECCDLRYPQG</sequence>
<dbReference type="PANTHER" id="PTHR47027:SF20">
    <property type="entry name" value="REVERSE TRANSCRIPTASE-LIKE PROTEIN WITH RNA-DIRECTED DNA POLYMERASE DOMAIN"/>
    <property type="match status" value="1"/>
</dbReference>
<organism evidence="2 3">
    <name type="scientific">Plectus sambesii</name>
    <dbReference type="NCBI Taxonomy" id="2011161"/>
    <lineage>
        <taxon>Eukaryota</taxon>
        <taxon>Metazoa</taxon>
        <taxon>Ecdysozoa</taxon>
        <taxon>Nematoda</taxon>
        <taxon>Chromadorea</taxon>
        <taxon>Plectida</taxon>
        <taxon>Plectina</taxon>
        <taxon>Plectoidea</taxon>
        <taxon>Plectidae</taxon>
        <taxon>Plectus</taxon>
    </lineage>
</organism>
<dbReference type="WBParaSite" id="PSAMB.scaffold4102size15679.g23548.t1">
    <property type="protein sequence ID" value="PSAMB.scaffold4102size15679.g23548.t1"/>
    <property type="gene ID" value="PSAMB.scaffold4102size15679.g23548"/>
</dbReference>
<dbReference type="CDD" id="cd01650">
    <property type="entry name" value="RT_nLTR_like"/>
    <property type="match status" value="1"/>
</dbReference>
<dbReference type="Pfam" id="PF14529">
    <property type="entry name" value="Exo_endo_phos_2"/>
    <property type="match status" value="1"/>
</dbReference>
<dbReference type="InterPro" id="IPR000477">
    <property type="entry name" value="RT_dom"/>
</dbReference>
<dbReference type="AlphaFoldDB" id="A0A914WFS8"/>
<proteinExistence type="predicted"/>
<dbReference type="GO" id="GO:0003824">
    <property type="term" value="F:catalytic activity"/>
    <property type="evidence" value="ECO:0007669"/>
    <property type="project" value="InterPro"/>
</dbReference>
<evidence type="ECO:0000259" key="1">
    <source>
        <dbReference type="PROSITE" id="PS50878"/>
    </source>
</evidence>
<feature type="domain" description="Reverse transcriptase" evidence="1">
    <location>
        <begin position="375"/>
        <end position="623"/>
    </location>
</feature>
<dbReference type="Pfam" id="PF00078">
    <property type="entry name" value="RVT_1"/>
    <property type="match status" value="1"/>
</dbReference>
<dbReference type="PANTHER" id="PTHR47027">
    <property type="entry name" value="REVERSE TRANSCRIPTASE DOMAIN-CONTAINING PROTEIN"/>
    <property type="match status" value="1"/>
</dbReference>
<evidence type="ECO:0000313" key="3">
    <source>
        <dbReference type="WBParaSite" id="PSAMB.scaffold4102size15679.g23548.t1"/>
    </source>
</evidence>
<reference evidence="3" key="1">
    <citation type="submission" date="2022-11" db="UniProtKB">
        <authorList>
            <consortium name="WormBaseParasite"/>
        </authorList>
    </citation>
    <scope>IDENTIFICATION</scope>
</reference>
<dbReference type="SUPFAM" id="SSF56219">
    <property type="entry name" value="DNase I-like"/>
    <property type="match status" value="1"/>
</dbReference>
<evidence type="ECO:0000313" key="2">
    <source>
        <dbReference type="Proteomes" id="UP000887566"/>
    </source>
</evidence>
<dbReference type="Gene3D" id="3.60.10.10">
    <property type="entry name" value="Endonuclease/exonuclease/phosphatase"/>
    <property type="match status" value="1"/>
</dbReference>
<dbReference type="SUPFAM" id="SSF56672">
    <property type="entry name" value="DNA/RNA polymerases"/>
    <property type="match status" value="1"/>
</dbReference>
<dbReference type="Proteomes" id="UP000887566">
    <property type="component" value="Unplaced"/>
</dbReference>
<dbReference type="InterPro" id="IPR036691">
    <property type="entry name" value="Endo/exonu/phosph_ase_sf"/>
</dbReference>
<dbReference type="PROSITE" id="PS50878">
    <property type="entry name" value="RT_POL"/>
    <property type="match status" value="1"/>
</dbReference>
<dbReference type="Gene3D" id="3.30.70.270">
    <property type="match status" value="1"/>
</dbReference>
<accession>A0A914WFS8</accession>